<gene>
    <name evidence="1" type="ORF">NCTC12742_00482</name>
</gene>
<protein>
    <submittedName>
        <fullName evidence="1">Uncharacterized protein</fullName>
    </submittedName>
</protein>
<keyword evidence="2" id="KW-1185">Reference proteome</keyword>
<dbReference type="Proteomes" id="UP000272771">
    <property type="component" value="Chromosome"/>
</dbReference>
<evidence type="ECO:0000313" key="2">
    <source>
        <dbReference type="Proteomes" id="UP000272771"/>
    </source>
</evidence>
<sequence length="151" mass="17487">MEKEVDWLKKEIGAGFALLSALNLKGRPAASDLKAVAQIWYGLLLKEEWQPQRDTPRIREAFQSIAATSTEWPNPADLKRHLPEPEVKMVPRIEKKHKPTEYGKAMLEEMKGRLKDAPVMNRDWIHGPRHRTVEECKQIYAARQKGKQNEH</sequence>
<organism evidence="1 2">
    <name type="scientific">Neisseria weaveri</name>
    <dbReference type="NCBI Taxonomy" id="28091"/>
    <lineage>
        <taxon>Bacteria</taxon>
        <taxon>Pseudomonadati</taxon>
        <taxon>Pseudomonadota</taxon>
        <taxon>Betaproteobacteria</taxon>
        <taxon>Neisseriales</taxon>
        <taxon>Neisseriaceae</taxon>
        <taxon>Neisseria</taxon>
    </lineage>
</organism>
<dbReference type="EMBL" id="LR134533">
    <property type="protein sequence ID" value="VEJ50027.1"/>
    <property type="molecule type" value="Genomic_DNA"/>
</dbReference>
<name>A0A3S4Z2K5_9NEIS</name>
<accession>A0A3S4Z2K5</accession>
<dbReference type="RefSeq" id="WP_004282974.1">
    <property type="nucleotide sequence ID" value="NZ_CAUJRG010000004.1"/>
</dbReference>
<proteinExistence type="predicted"/>
<dbReference type="OrthoDB" id="8612489at2"/>
<reference evidence="1 2" key="1">
    <citation type="submission" date="2018-12" db="EMBL/GenBank/DDBJ databases">
        <authorList>
            <consortium name="Pathogen Informatics"/>
        </authorList>
    </citation>
    <scope>NUCLEOTIDE SEQUENCE [LARGE SCALE GENOMIC DNA]</scope>
    <source>
        <strain evidence="1 2">NCTC12742</strain>
    </source>
</reference>
<evidence type="ECO:0000313" key="1">
    <source>
        <dbReference type="EMBL" id="VEJ50027.1"/>
    </source>
</evidence>
<dbReference type="STRING" id="28091.SAMEA3174300_00804"/>
<dbReference type="AlphaFoldDB" id="A0A3S4Z2K5"/>